<dbReference type="Proteomes" id="UP001652660">
    <property type="component" value="Chromosome 8c"/>
</dbReference>
<gene>
    <name evidence="4" type="primary">LOC113706610</name>
</gene>
<evidence type="ECO:0000313" key="3">
    <source>
        <dbReference type="Proteomes" id="UP001652660"/>
    </source>
</evidence>
<evidence type="ECO:0000256" key="1">
    <source>
        <dbReference type="SAM" id="MobiDB-lite"/>
    </source>
</evidence>
<reference evidence="4" key="2">
    <citation type="submission" date="2025-08" db="UniProtKB">
        <authorList>
            <consortium name="RefSeq"/>
        </authorList>
    </citation>
    <scope>IDENTIFICATION</scope>
    <source>
        <tissue evidence="4">Leaves</tissue>
    </source>
</reference>
<organism evidence="3 4">
    <name type="scientific">Coffea arabica</name>
    <name type="common">Arabian coffee</name>
    <dbReference type="NCBI Taxonomy" id="13443"/>
    <lineage>
        <taxon>Eukaryota</taxon>
        <taxon>Viridiplantae</taxon>
        <taxon>Streptophyta</taxon>
        <taxon>Embryophyta</taxon>
        <taxon>Tracheophyta</taxon>
        <taxon>Spermatophyta</taxon>
        <taxon>Magnoliopsida</taxon>
        <taxon>eudicotyledons</taxon>
        <taxon>Gunneridae</taxon>
        <taxon>Pentapetalae</taxon>
        <taxon>asterids</taxon>
        <taxon>lamiids</taxon>
        <taxon>Gentianales</taxon>
        <taxon>Rubiaceae</taxon>
        <taxon>Ixoroideae</taxon>
        <taxon>Gardenieae complex</taxon>
        <taxon>Bertiereae - Coffeeae clade</taxon>
        <taxon>Coffeeae</taxon>
        <taxon>Coffea</taxon>
    </lineage>
</organism>
<dbReference type="OrthoDB" id="1908535at2759"/>
<dbReference type="Pfam" id="PF00855">
    <property type="entry name" value="PWWP"/>
    <property type="match status" value="1"/>
</dbReference>
<evidence type="ECO:0000259" key="2">
    <source>
        <dbReference type="PROSITE" id="PS50812"/>
    </source>
</evidence>
<dbReference type="AlphaFoldDB" id="A0A6P6U0X7"/>
<dbReference type="InterPro" id="IPR044679">
    <property type="entry name" value="PWWP2-like"/>
</dbReference>
<feature type="domain" description="PWWP" evidence="2">
    <location>
        <begin position="5"/>
        <end position="57"/>
    </location>
</feature>
<proteinExistence type="predicted"/>
<evidence type="ECO:0000313" key="4">
    <source>
        <dbReference type="RefSeq" id="XP_027084340.1"/>
    </source>
</evidence>
<dbReference type="InterPro" id="IPR000313">
    <property type="entry name" value="PWWP_dom"/>
</dbReference>
<feature type="region of interest" description="Disordered" evidence="1">
    <location>
        <begin position="468"/>
        <end position="487"/>
    </location>
</feature>
<dbReference type="CDD" id="cd05162">
    <property type="entry name" value="PWWP"/>
    <property type="match status" value="1"/>
</dbReference>
<accession>A0A6P6U0X7</accession>
<feature type="compositionally biased region" description="Polar residues" evidence="1">
    <location>
        <begin position="470"/>
        <end position="485"/>
    </location>
</feature>
<sequence length="521" mass="57739">MGLAVGSLVWVQRKNGSWWPGKVVGLDEAACPLKHLSPSAVKTPIKLLGKENGSVEWHNLETSKRIKAFRSAEFDGFIKDAESVQSSLAIKNGKYAHREDAVLHALQLEKQEQEKSHKTPDNVKQGPLCRAKRSKCVYLPVEKASSENSVLHSQSSKVIPSACVTEDHYQVSSLAEEKDSAESRVSGFSESFFKDNGRRVKQHAGSFRNRRQKRSINLLEEHLSYTSESSPDSKIASGAGSQNLNSNEQPCTHNSGGTPSTVTNGTSFAVSRKRSRNIQDIVLLDTPCKEERNYRVDSKSAEQLALEDKSLFRSLTGGNYLEDSDSLCFKPVHTNQHNMMETMLIDVDITVQASYRKEHVPLVSLMSKSNKKAIIGYPIEVEVLEDIPAIFLVRKNSSSQMDGNADSTAHQLVWRTSKRTPVCYITNPHPPARDEKGEQASKTFGDSGLEAKITNFPQAEESFLYPPKRSNLSEQNGDNLQSTRQNSEKVRLCKQGGSLLQEATCIPVEFIFTKLLSAVGT</sequence>
<name>A0A6P6U0X7_COFAR</name>
<feature type="region of interest" description="Disordered" evidence="1">
    <location>
        <begin position="224"/>
        <end position="265"/>
    </location>
</feature>
<reference evidence="3" key="1">
    <citation type="journal article" date="2025" name="Foods">
        <title>Unveiling the Microbial Signatures of Arabica Coffee Cherries: Insights into Ripeness Specific Diversity, Functional Traits, and Implications for Quality and Safety.</title>
        <authorList>
            <consortium name="RefSeq"/>
            <person name="Tenea G.N."/>
            <person name="Cifuentes V."/>
            <person name="Reyes P."/>
            <person name="Cevallos-Vallejos M."/>
        </authorList>
    </citation>
    <scope>NUCLEOTIDE SEQUENCE [LARGE SCALE GENOMIC DNA]</scope>
</reference>
<keyword evidence="3" id="KW-1185">Reference proteome</keyword>
<dbReference type="RefSeq" id="XP_027084340.1">
    <property type="nucleotide sequence ID" value="XM_027228539.2"/>
</dbReference>
<dbReference type="GeneID" id="113706610"/>
<dbReference type="PANTHER" id="PTHR33697:SF2">
    <property type="entry name" value="T17B22.17 PROTEIN"/>
    <property type="match status" value="1"/>
</dbReference>
<dbReference type="Gene3D" id="2.30.30.140">
    <property type="match status" value="1"/>
</dbReference>
<protein>
    <recommendedName>
        <fullName evidence="2">PWWP domain-containing protein</fullName>
    </recommendedName>
</protein>
<dbReference type="PROSITE" id="PS50812">
    <property type="entry name" value="PWWP"/>
    <property type="match status" value="1"/>
</dbReference>
<dbReference type="SUPFAM" id="SSF63748">
    <property type="entry name" value="Tudor/PWWP/MBT"/>
    <property type="match status" value="1"/>
</dbReference>
<dbReference type="PANTHER" id="PTHR33697">
    <property type="entry name" value="T17B22.17 PROTEIN-RELATED"/>
    <property type="match status" value="1"/>
</dbReference>
<feature type="compositionally biased region" description="Polar residues" evidence="1">
    <location>
        <begin position="239"/>
        <end position="265"/>
    </location>
</feature>